<name>A0ABN7NTU5_TIMPD</name>
<organism evidence="2 3">
    <name type="scientific">Timema podura</name>
    <name type="common">Walking stick</name>
    <dbReference type="NCBI Taxonomy" id="61482"/>
    <lineage>
        <taxon>Eukaryota</taxon>
        <taxon>Metazoa</taxon>
        <taxon>Ecdysozoa</taxon>
        <taxon>Arthropoda</taxon>
        <taxon>Hexapoda</taxon>
        <taxon>Insecta</taxon>
        <taxon>Pterygota</taxon>
        <taxon>Neoptera</taxon>
        <taxon>Polyneoptera</taxon>
        <taxon>Phasmatodea</taxon>
        <taxon>Timematodea</taxon>
        <taxon>Timematoidea</taxon>
        <taxon>Timematidae</taxon>
        <taxon>Timema</taxon>
    </lineage>
</organism>
<dbReference type="PANTHER" id="PTHR21505:SF8">
    <property type="entry name" value="DPT-YFP REPRESSOR BY OVEREXPRESSION, ISOFORM D-RELATED"/>
    <property type="match status" value="1"/>
</dbReference>
<evidence type="ECO:0000313" key="3">
    <source>
        <dbReference type="Proteomes" id="UP001153148"/>
    </source>
</evidence>
<comment type="caution">
    <text evidence="2">The sequence shown here is derived from an EMBL/GenBank/DDBJ whole genome shotgun (WGS) entry which is preliminary data.</text>
</comment>
<feature type="domain" description="MADF" evidence="1">
    <location>
        <begin position="78"/>
        <end position="130"/>
    </location>
</feature>
<gene>
    <name evidence="2" type="ORF">TPAB3V08_LOCUS3880</name>
</gene>
<proteinExistence type="predicted"/>
<dbReference type="Pfam" id="PF10545">
    <property type="entry name" value="MADF_DNA_bdg"/>
    <property type="match status" value="1"/>
</dbReference>
<protein>
    <recommendedName>
        <fullName evidence="1">MADF domain-containing protein</fullName>
    </recommendedName>
</protein>
<reference evidence="2" key="1">
    <citation type="submission" date="2021-03" db="EMBL/GenBank/DDBJ databases">
        <authorList>
            <person name="Tran Van P."/>
        </authorList>
    </citation>
    <scope>NUCLEOTIDE SEQUENCE</scope>
</reference>
<accession>A0ABN7NTU5</accession>
<dbReference type="Proteomes" id="UP001153148">
    <property type="component" value="Unassembled WGS sequence"/>
</dbReference>
<evidence type="ECO:0000259" key="1">
    <source>
        <dbReference type="Pfam" id="PF10545"/>
    </source>
</evidence>
<keyword evidence="3" id="KW-1185">Reference proteome</keyword>
<sequence length="220" mass="24721">MRYRLFSGGEFLPTPVFFNELLISLNGIALNYFQRRTVKLYAIYCRLGRGKGRQELAGSLEAAVRRPDSISGATKDPSANVDYVKSKINNLRSAFRKELKKIKKRNKGTGSGPQDVYVPKLWYFDLLGFLRDQDINQPSIANIDGELEGVEGPLYENWMVLLPDGENNSPDFGNKPVLEGLLSYHNTTIQLDYGKVLNESFQNGPPTEPISPLLLLLPLQ</sequence>
<evidence type="ECO:0000313" key="2">
    <source>
        <dbReference type="EMBL" id="CAG2056897.1"/>
    </source>
</evidence>
<dbReference type="PANTHER" id="PTHR21505">
    <property type="entry name" value="MADF DOMAIN-CONTAINING PROTEIN-RELATED"/>
    <property type="match status" value="1"/>
</dbReference>
<dbReference type="EMBL" id="CAJPIN010004549">
    <property type="protein sequence ID" value="CAG2056897.1"/>
    <property type="molecule type" value="Genomic_DNA"/>
</dbReference>
<dbReference type="InterPro" id="IPR006578">
    <property type="entry name" value="MADF-dom"/>
</dbReference>